<accession>A0A9P5PIY4</accession>
<proteinExistence type="predicted"/>
<reference evidence="2" key="1">
    <citation type="submission" date="2020-11" db="EMBL/GenBank/DDBJ databases">
        <authorList>
            <consortium name="DOE Joint Genome Institute"/>
            <person name="Ahrendt S."/>
            <person name="Riley R."/>
            <person name="Andreopoulos W."/>
            <person name="Labutti K."/>
            <person name="Pangilinan J."/>
            <person name="Ruiz-Duenas F.J."/>
            <person name="Barrasa J.M."/>
            <person name="Sanchez-Garcia M."/>
            <person name="Camarero S."/>
            <person name="Miyauchi S."/>
            <person name="Serrano A."/>
            <person name="Linde D."/>
            <person name="Babiker R."/>
            <person name="Drula E."/>
            <person name="Ayuso-Fernandez I."/>
            <person name="Pacheco R."/>
            <person name="Padilla G."/>
            <person name="Ferreira P."/>
            <person name="Barriuso J."/>
            <person name="Kellner H."/>
            <person name="Castanera R."/>
            <person name="Alfaro M."/>
            <person name="Ramirez L."/>
            <person name="Pisabarro A.G."/>
            <person name="Kuo A."/>
            <person name="Tritt A."/>
            <person name="Lipzen A."/>
            <person name="He G."/>
            <person name="Yan M."/>
            <person name="Ng V."/>
            <person name="Cullen D."/>
            <person name="Martin F."/>
            <person name="Rosso M.-N."/>
            <person name="Henrissat B."/>
            <person name="Hibbett D."/>
            <person name="Martinez A.T."/>
            <person name="Grigoriev I.V."/>
        </authorList>
    </citation>
    <scope>NUCLEOTIDE SEQUENCE</scope>
    <source>
        <strain evidence="2">AH 40177</strain>
    </source>
</reference>
<organism evidence="2 3">
    <name type="scientific">Rhodocollybia butyracea</name>
    <dbReference type="NCBI Taxonomy" id="206335"/>
    <lineage>
        <taxon>Eukaryota</taxon>
        <taxon>Fungi</taxon>
        <taxon>Dikarya</taxon>
        <taxon>Basidiomycota</taxon>
        <taxon>Agaricomycotina</taxon>
        <taxon>Agaricomycetes</taxon>
        <taxon>Agaricomycetidae</taxon>
        <taxon>Agaricales</taxon>
        <taxon>Marasmiineae</taxon>
        <taxon>Omphalotaceae</taxon>
        <taxon>Rhodocollybia</taxon>
    </lineage>
</organism>
<gene>
    <name evidence="2" type="ORF">BDP27DRAFT_1426817</name>
</gene>
<protein>
    <submittedName>
        <fullName evidence="2">Uncharacterized protein</fullName>
    </submittedName>
</protein>
<feature type="signal peptide" evidence="1">
    <location>
        <begin position="1"/>
        <end position="24"/>
    </location>
</feature>
<dbReference type="EMBL" id="JADNRY010000145">
    <property type="protein sequence ID" value="KAF9063477.1"/>
    <property type="molecule type" value="Genomic_DNA"/>
</dbReference>
<comment type="caution">
    <text evidence="2">The sequence shown here is derived from an EMBL/GenBank/DDBJ whole genome shotgun (WGS) entry which is preliminary data.</text>
</comment>
<evidence type="ECO:0000313" key="2">
    <source>
        <dbReference type="EMBL" id="KAF9063477.1"/>
    </source>
</evidence>
<name>A0A9P5PIY4_9AGAR</name>
<evidence type="ECO:0000313" key="3">
    <source>
        <dbReference type="Proteomes" id="UP000772434"/>
    </source>
</evidence>
<feature type="chain" id="PRO_5040147903" evidence="1">
    <location>
        <begin position="25"/>
        <end position="257"/>
    </location>
</feature>
<evidence type="ECO:0000256" key="1">
    <source>
        <dbReference type="SAM" id="SignalP"/>
    </source>
</evidence>
<keyword evidence="1" id="KW-0732">Signal</keyword>
<dbReference type="AlphaFoldDB" id="A0A9P5PIY4"/>
<keyword evidence="3" id="KW-1185">Reference proteome</keyword>
<sequence>MLITPHVDCVGFIFFAVLISTVHAMPAPPRPLLPVQLPPLRNIEPAPSPLRPILPSIQDTVPMPHIATPGHTAPPPGHIAPGLSQEGWDWVQFTGSIYRVTFLQVNSQAFTVAEMDFTVFPEAVEAGKITQNVISRAISGVFGPTDPGPFYTNRVFDNNPQGGMTIFVIEGGAKCSGKLPCIGWRKILENKKVVSSVYALLGPLQETPKRFKKVKEPKRKQPATLDSDFWNQFPREKFQDQWLQLKAAIDRRFGPKE</sequence>
<dbReference type="Proteomes" id="UP000772434">
    <property type="component" value="Unassembled WGS sequence"/>
</dbReference>